<evidence type="ECO:0000256" key="1">
    <source>
        <dbReference type="SAM" id="SignalP"/>
    </source>
</evidence>
<organism evidence="3 4">
    <name type="scientific">Methylovulum psychrotolerans</name>
    <dbReference type="NCBI Taxonomy" id="1704499"/>
    <lineage>
        <taxon>Bacteria</taxon>
        <taxon>Pseudomonadati</taxon>
        <taxon>Pseudomonadota</taxon>
        <taxon>Gammaproteobacteria</taxon>
        <taxon>Methylococcales</taxon>
        <taxon>Methylococcaceae</taxon>
        <taxon>Methylovulum</taxon>
    </lineage>
</organism>
<protein>
    <recommendedName>
        <fullName evidence="2">PepSY domain-containing protein</fullName>
    </recommendedName>
</protein>
<proteinExistence type="predicted"/>
<reference evidence="3 4" key="1">
    <citation type="submission" date="2017-06" db="EMBL/GenBank/DDBJ databases">
        <title>Genome Sequencing of the methanotroph Methylovulum psychrotolerants str. HV10-M2 isolated from a high-altitude environment.</title>
        <authorList>
            <person name="Mateos-Rivera A."/>
        </authorList>
    </citation>
    <scope>NUCLEOTIDE SEQUENCE [LARGE SCALE GENOMIC DNA]</scope>
    <source>
        <strain evidence="3 4">HV10_M2</strain>
    </source>
</reference>
<dbReference type="AlphaFoldDB" id="A0A1Z4C1W1"/>
<gene>
    <name evidence="3" type="ORF">CEK71_16375</name>
</gene>
<dbReference type="Gene3D" id="3.10.450.40">
    <property type="match status" value="1"/>
</dbReference>
<evidence type="ECO:0000259" key="2">
    <source>
        <dbReference type="Pfam" id="PF03413"/>
    </source>
</evidence>
<accession>A0A1Z4C1W1</accession>
<dbReference type="EMBL" id="CP022129">
    <property type="protein sequence ID" value="ASF47511.1"/>
    <property type="molecule type" value="Genomic_DNA"/>
</dbReference>
<name>A0A1Z4C1W1_9GAMM</name>
<dbReference type="KEGG" id="mpsy:CEK71_16375"/>
<evidence type="ECO:0000313" key="3">
    <source>
        <dbReference type="EMBL" id="ASF47511.1"/>
    </source>
</evidence>
<keyword evidence="1" id="KW-0732">Signal</keyword>
<feature type="chain" id="PRO_5012238581" description="PepSY domain-containing protein" evidence="1">
    <location>
        <begin position="31"/>
        <end position="123"/>
    </location>
</feature>
<dbReference type="InterPro" id="IPR025711">
    <property type="entry name" value="PepSY"/>
</dbReference>
<dbReference type="Proteomes" id="UP000197019">
    <property type="component" value="Chromosome"/>
</dbReference>
<feature type="domain" description="PepSY" evidence="2">
    <location>
        <begin position="48"/>
        <end position="105"/>
    </location>
</feature>
<sequence length="123" mass="13181">MTMKKLTPKTVLALVMTGLIAAAGVTVSQADDDKGEAAKKLQLFSQAKISLTEAIKIAEQKIGGKALEAELEDKASTVQFEVEVVKDGILHEAMIDAKTGQVLKVALEDDDDDKDEKSGHDKE</sequence>
<evidence type="ECO:0000313" key="4">
    <source>
        <dbReference type="Proteomes" id="UP000197019"/>
    </source>
</evidence>
<feature type="signal peptide" evidence="1">
    <location>
        <begin position="1"/>
        <end position="30"/>
    </location>
</feature>
<dbReference type="Pfam" id="PF03413">
    <property type="entry name" value="PepSY"/>
    <property type="match status" value="1"/>
</dbReference>
<keyword evidence="4" id="KW-1185">Reference proteome</keyword>